<evidence type="ECO:0000313" key="8">
    <source>
        <dbReference type="Proteomes" id="UP000654720"/>
    </source>
</evidence>
<dbReference type="RefSeq" id="WP_084569254.1">
    <property type="nucleotide sequence ID" value="NZ_CABJDM010000005.1"/>
</dbReference>
<evidence type="ECO:0000313" key="5">
    <source>
        <dbReference type="EMBL" id="RHM44799.1"/>
    </source>
</evidence>
<dbReference type="AlphaFoldDB" id="A0A412X4R6"/>
<accession>A0A412X4R6</accession>
<dbReference type="EMBL" id="QRZA01000003">
    <property type="protein sequence ID" value="RGV35791.1"/>
    <property type="molecule type" value="Genomic_DNA"/>
</dbReference>
<sequence length="249" mass="28457">MKTRNIFIWIMLLIMGLTACSEEEVNTYSADEGIYFNQRIRVGNILTDSTNFTFVYIEESQNEATVSIPVQLVGRATDEPRPVNIKVVGGSAKEGDDFVLPVNPVLPAGASSFNYEITLKRSTALQEEAKTIELAIEENEYFRPIITHEITDIQSGTDVTTMRHKIEFSELFTEAPVAWYTYMYPFTPQRFFLTCRVMDIPRSDFNDASKIPSARFQYLISEMRKYVADQLLLENPDPEIFDENGTPIF</sequence>
<feature type="signal peptide" evidence="1">
    <location>
        <begin position="1"/>
        <end position="21"/>
    </location>
</feature>
<reference evidence="6 7" key="1">
    <citation type="submission" date="2018-08" db="EMBL/GenBank/DDBJ databases">
        <title>A genome reference for cultivated species of the human gut microbiota.</title>
        <authorList>
            <person name="Zou Y."/>
            <person name="Xue W."/>
            <person name="Luo G."/>
        </authorList>
    </citation>
    <scope>NUCLEOTIDE SEQUENCE [LARGE SCALE GENOMIC DNA]</scope>
    <source>
        <strain evidence="4 6">AF14-49</strain>
        <strain evidence="5 7">AF34-33</strain>
    </source>
</reference>
<keyword evidence="8" id="KW-1185">Reference proteome</keyword>
<gene>
    <name evidence="4" type="ORF">DWW18_03135</name>
    <name evidence="5" type="ORF">DWZ68_06690</name>
    <name evidence="3" type="ORF">I6J59_03475</name>
    <name evidence="2" type="ORF">K8V05_12490</name>
</gene>
<dbReference type="Proteomes" id="UP000286038">
    <property type="component" value="Unassembled WGS sequence"/>
</dbReference>
<evidence type="ECO:0000313" key="3">
    <source>
        <dbReference type="EMBL" id="QRO50704.1"/>
    </source>
</evidence>
<dbReference type="STRING" id="1121130.GCA_000519105_02165"/>
<evidence type="ECO:0000313" key="6">
    <source>
        <dbReference type="Proteomes" id="UP000283589"/>
    </source>
</evidence>
<dbReference type="InterPro" id="IPR038081">
    <property type="entry name" value="CalX-like_sf"/>
</dbReference>
<evidence type="ECO:0000313" key="2">
    <source>
        <dbReference type="EMBL" id="HJF71563.1"/>
    </source>
</evidence>
<feature type="chain" id="PRO_5044602255" evidence="1">
    <location>
        <begin position="22"/>
        <end position="249"/>
    </location>
</feature>
<reference evidence="3 8" key="3">
    <citation type="submission" date="2021-02" db="EMBL/GenBank/DDBJ databases">
        <title>FDA dAtabase for Regulatory Grade micrObial Sequences (FDA-ARGOS): Supporting development and validation of Infectious Disease Dx tests.</title>
        <authorList>
            <person name="Carlson P."/>
            <person name="Fischbach M."/>
            <person name="Hastie J."/>
            <person name="Bilen M."/>
            <person name="Cheng A."/>
            <person name="Tallon L."/>
            <person name="Sadzewicz L."/>
            <person name="Zhao X."/>
            <person name="Boylan J."/>
            <person name="Ott S."/>
            <person name="Bowen H."/>
            <person name="Vavikolanu K."/>
            <person name="Mehta A."/>
            <person name="Aluvathingal J."/>
            <person name="Nadendla S."/>
            <person name="Yan Y."/>
            <person name="Sichtig H."/>
        </authorList>
    </citation>
    <scope>NUCLEOTIDE SEQUENCE [LARGE SCALE GENOMIC DNA]</scope>
    <source>
        <strain evidence="3 8">FDAARGOS_1229</strain>
    </source>
</reference>
<dbReference type="EMBL" id="DYVS01000233">
    <property type="protein sequence ID" value="HJF71563.1"/>
    <property type="molecule type" value="Genomic_DNA"/>
</dbReference>
<proteinExistence type="predicted"/>
<name>A0A412X4R6_9BACT</name>
<dbReference type="Proteomes" id="UP000283589">
    <property type="component" value="Unassembled WGS sequence"/>
</dbReference>
<evidence type="ECO:0000313" key="7">
    <source>
        <dbReference type="Proteomes" id="UP000286038"/>
    </source>
</evidence>
<dbReference type="Pfam" id="PF16132">
    <property type="entry name" value="DUF4843"/>
    <property type="match status" value="1"/>
</dbReference>
<dbReference type="InterPro" id="IPR032299">
    <property type="entry name" value="DUF4843"/>
</dbReference>
<evidence type="ECO:0000313" key="4">
    <source>
        <dbReference type="EMBL" id="RGV35791.1"/>
    </source>
</evidence>
<protein>
    <submittedName>
        <fullName evidence="4">DUF4843 domain-containing protein</fullName>
    </submittedName>
</protein>
<dbReference type="EMBL" id="QRPV01000005">
    <property type="protein sequence ID" value="RHM44799.1"/>
    <property type="molecule type" value="Genomic_DNA"/>
</dbReference>
<keyword evidence="1" id="KW-0732">Signal</keyword>
<dbReference type="SUPFAM" id="SSF141072">
    <property type="entry name" value="CalX-like"/>
    <property type="match status" value="1"/>
</dbReference>
<evidence type="ECO:0000256" key="1">
    <source>
        <dbReference type="SAM" id="SignalP"/>
    </source>
</evidence>
<dbReference type="GeneID" id="93096468"/>
<dbReference type="PROSITE" id="PS51257">
    <property type="entry name" value="PROKAR_LIPOPROTEIN"/>
    <property type="match status" value="1"/>
</dbReference>
<dbReference type="Proteomes" id="UP000742098">
    <property type="component" value="Unassembled WGS sequence"/>
</dbReference>
<reference evidence="2" key="4">
    <citation type="submission" date="2021-09" db="EMBL/GenBank/DDBJ databases">
        <authorList>
            <person name="Gilroy R."/>
        </authorList>
    </citation>
    <scope>NUCLEOTIDE SEQUENCE</scope>
    <source>
        <strain evidence="2">6966</strain>
    </source>
</reference>
<dbReference type="EMBL" id="CP069450">
    <property type="protein sequence ID" value="QRO50704.1"/>
    <property type="molecule type" value="Genomic_DNA"/>
</dbReference>
<organism evidence="4 6">
    <name type="scientific">Butyricimonas virosa</name>
    <dbReference type="NCBI Taxonomy" id="544645"/>
    <lineage>
        <taxon>Bacteria</taxon>
        <taxon>Pseudomonadati</taxon>
        <taxon>Bacteroidota</taxon>
        <taxon>Bacteroidia</taxon>
        <taxon>Bacteroidales</taxon>
        <taxon>Odoribacteraceae</taxon>
        <taxon>Butyricimonas</taxon>
    </lineage>
</organism>
<dbReference type="Proteomes" id="UP000654720">
    <property type="component" value="Chromosome"/>
</dbReference>
<reference evidence="2" key="2">
    <citation type="journal article" date="2021" name="PeerJ">
        <title>Extensive microbial diversity within the chicken gut microbiome revealed by metagenomics and culture.</title>
        <authorList>
            <person name="Gilroy R."/>
            <person name="Ravi A."/>
            <person name="Getino M."/>
            <person name="Pursley I."/>
            <person name="Horton D.L."/>
            <person name="Alikhan N.F."/>
            <person name="Baker D."/>
            <person name="Gharbi K."/>
            <person name="Hall N."/>
            <person name="Watson M."/>
            <person name="Adriaenssens E.M."/>
            <person name="Foster-Nyarko E."/>
            <person name="Jarju S."/>
            <person name="Secka A."/>
            <person name="Antonio M."/>
            <person name="Oren A."/>
            <person name="Chaudhuri R.R."/>
            <person name="La Ragione R."/>
            <person name="Hildebrand F."/>
            <person name="Pallen M.J."/>
        </authorList>
    </citation>
    <scope>NUCLEOTIDE SEQUENCE</scope>
    <source>
        <strain evidence="2">6966</strain>
    </source>
</reference>